<dbReference type="OrthoDB" id="6626805at2"/>
<feature type="chain" id="PRO_5002018184" description="Lipoprotein" evidence="1">
    <location>
        <begin position="24"/>
        <end position="278"/>
    </location>
</feature>
<dbReference type="STRING" id="371042.NG99_17905"/>
<accession>A0A0A3ZY59</accession>
<dbReference type="AlphaFoldDB" id="A0A0A3ZY59"/>
<keyword evidence="3" id="KW-1185">Reference proteome</keyword>
<evidence type="ECO:0008006" key="4">
    <source>
        <dbReference type="Google" id="ProtNLM"/>
    </source>
</evidence>
<dbReference type="Proteomes" id="UP000030351">
    <property type="component" value="Unassembled WGS sequence"/>
</dbReference>
<sequence>MRIIMLGAGCFALWIGLSGAAFAAERCPAQARQINDSNSVLLLGGTARGPIKQVVVGEFGKDVDQQKRILGQFDRCGALVRADISFDKSEGNMKLAMVQSIARVSDGWQSVYDLSVFVMKQGQSVEVNRKQGTVNYLVSKKGIITSSTDAFLLKGEKGFTETTNSFDSRLRLIKSVARGSDEQANGEYRYQWNSKNQLTSASSDSNKMTWSYDKQDRELRLLTLTHNANSELTSVDECQLWDQQGNCTLSYSHETEVFAKGEINRHISAAYRFEYWDR</sequence>
<protein>
    <recommendedName>
        <fullName evidence="4">Lipoprotein</fullName>
    </recommendedName>
</protein>
<dbReference type="RefSeq" id="WP_034895879.1">
    <property type="nucleotide sequence ID" value="NZ_JRUQ01000050.1"/>
</dbReference>
<evidence type="ECO:0000256" key="1">
    <source>
        <dbReference type="SAM" id="SignalP"/>
    </source>
</evidence>
<name>A0A0A3ZY59_9GAMM</name>
<gene>
    <name evidence="2" type="ORF">NG99_17905</name>
</gene>
<proteinExistence type="predicted"/>
<keyword evidence="1" id="KW-0732">Signal</keyword>
<reference evidence="2 3" key="1">
    <citation type="submission" date="2014-10" db="EMBL/GenBank/DDBJ databases">
        <title>Genome sequence of Erwinia typographi M043b.</title>
        <authorList>
            <person name="Chan K.-G."/>
            <person name="Tan W.-S."/>
        </authorList>
    </citation>
    <scope>NUCLEOTIDE SEQUENCE [LARGE SCALE GENOMIC DNA]</scope>
    <source>
        <strain evidence="2 3">M043b</strain>
    </source>
</reference>
<organism evidence="2 3">
    <name type="scientific">Erwinia typographi</name>
    <dbReference type="NCBI Taxonomy" id="371042"/>
    <lineage>
        <taxon>Bacteria</taxon>
        <taxon>Pseudomonadati</taxon>
        <taxon>Pseudomonadota</taxon>
        <taxon>Gammaproteobacteria</taxon>
        <taxon>Enterobacterales</taxon>
        <taxon>Erwiniaceae</taxon>
        <taxon>Erwinia</taxon>
    </lineage>
</organism>
<dbReference type="eggNOG" id="COG3209">
    <property type="taxonomic scope" value="Bacteria"/>
</dbReference>
<feature type="signal peptide" evidence="1">
    <location>
        <begin position="1"/>
        <end position="23"/>
    </location>
</feature>
<dbReference type="EMBL" id="JRUQ01000050">
    <property type="protein sequence ID" value="KGT90553.1"/>
    <property type="molecule type" value="Genomic_DNA"/>
</dbReference>
<comment type="caution">
    <text evidence="2">The sequence shown here is derived from an EMBL/GenBank/DDBJ whole genome shotgun (WGS) entry which is preliminary data.</text>
</comment>
<evidence type="ECO:0000313" key="2">
    <source>
        <dbReference type="EMBL" id="KGT90553.1"/>
    </source>
</evidence>
<evidence type="ECO:0000313" key="3">
    <source>
        <dbReference type="Proteomes" id="UP000030351"/>
    </source>
</evidence>
<dbReference type="Gene3D" id="2.180.10.10">
    <property type="entry name" value="RHS repeat-associated core"/>
    <property type="match status" value="1"/>
</dbReference>